<keyword evidence="4" id="KW-1185">Reference proteome</keyword>
<feature type="compositionally biased region" description="Basic and acidic residues" evidence="2">
    <location>
        <begin position="26"/>
        <end position="47"/>
    </location>
</feature>
<comment type="caution">
    <text evidence="3">The sequence shown here is derived from an EMBL/GenBank/DDBJ whole genome shotgun (WGS) entry which is preliminary data.</text>
</comment>
<feature type="region of interest" description="Disordered" evidence="2">
    <location>
        <begin position="26"/>
        <end position="49"/>
    </location>
</feature>
<evidence type="ECO:0000313" key="4">
    <source>
        <dbReference type="Proteomes" id="UP000826195"/>
    </source>
</evidence>
<evidence type="ECO:0000256" key="1">
    <source>
        <dbReference type="SAM" id="Coils"/>
    </source>
</evidence>
<gene>
    <name evidence="3" type="ORF">KQX54_013170</name>
</gene>
<reference evidence="3 4" key="1">
    <citation type="journal article" date="2021" name="J. Hered.">
        <title>A chromosome-level genome assembly of the parasitoid wasp, Cotesia glomerata (Hymenoptera: Braconidae).</title>
        <authorList>
            <person name="Pinto B.J."/>
            <person name="Weis J.J."/>
            <person name="Gamble T."/>
            <person name="Ode P.J."/>
            <person name="Paul R."/>
            <person name="Zaspel J.M."/>
        </authorList>
    </citation>
    <scope>NUCLEOTIDE SEQUENCE [LARGE SCALE GENOMIC DNA]</scope>
    <source>
        <strain evidence="3">CgM1</strain>
    </source>
</reference>
<name>A0AAV7IJ82_COTGL</name>
<dbReference type="EMBL" id="JAHXZJ010001492">
    <property type="protein sequence ID" value="KAH0552602.1"/>
    <property type="molecule type" value="Genomic_DNA"/>
</dbReference>
<keyword evidence="1" id="KW-0175">Coiled coil</keyword>
<accession>A0AAV7IJ82</accession>
<organism evidence="3 4">
    <name type="scientific">Cotesia glomerata</name>
    <name type="common">Lepidopteran parasitic wasp</name>
    <name type="synonym">Apanteles glomeratus</name>
    <dbReference type="NCBI Taxonomy" id="32391"/>
    <lineage>
        <taxon>Eukaryota</taxon>
        <taxon>Metazoa</taxon>
        <taxon>Ecdysozoa</taxon>
        <taxon>Arthropoda</taxon>
        <taxon>Hexapoda</taxon>
        <taxon>Insecta</taxon>
        <taxon>Pterygota</taxon>
        <taxon>Neoptera</taxon>
        <taxon>Endopterygota</taxon>
        <taxon>Hymenoptera</taxon>
        <taxon>Apocrita</taxon>
        <taxon>Ichneumonoidea</taxon>
        <taxon>Braconidae</taxon>
        <taxon>Microgastrinae</taxon>
        <taxon>Cotesia</taxon>
    </lineage>
</organism>
<dbReference type="Proteomes" id="UP000826195">
    <property type="component" value="Unassembled WGS sequence"/>
</dbReference>
<dbReference type="AlphaFoldDB" id="A0AAV7IJ82"/>
<evidence type="ECO:0000256" key="2">
    <source>
        <dbReference type="SAM" id="MobiDB-lite"/>
    </source>
</evidence>
<proteinExistence type="predicted"/>
<protein>
    <submittedName>
        <fullName evidence="3">Uncharacterized protein</fullName>
    </submittedName>
</protein>
<feature type="coiled-coil region" evidence="1">
    <location>
        <begin position="64"/>
        <end position="136"/>
    </location>
</feature>
<evidence type="ECO:0000313" key="3">
    <source>
        <dbReference type="EMBL" id="KAH0552602.1"/>
    </source>
</evidence>
<sequence>MRRTEPALYATVKLLQHHIKILKNDKSDKTTSAEVKGPTDDNSDKIAHPNINTSKRYLANAEDIKKSQRKLRNLQKMHRKLERKLENNNKAQNSVGSFLKIHETNRNEDSEEVVEVEQSEELLEGAKEELSEQDGLETDLRIKLLEKYEEKKKLYKVRAIQQRMLKESDRKVQLKNTGKKKNFSNHQSETRNRIATINVDNVDLAAKIIFGSKDLDAVDLAHASINKINTKETENIGKEKIEIGGLQVHHINKIYVNDTEHIGKDKIGIGDLVLQSLSQVIVAIIITKKEVDAVDNTDLKLNPTIVIVTHVVILTVVAATKLKKNEQELRLLENIETRVIIHIHFIGFIK</sequence>